<dbReference type="EMBL" id="BAFO02000020">
    <property type="protein sequence ID" value="GAD83441.1"/>
    <property type="molecule type" value="Genomic_DNA"/>
</dbReference>
<comment type="caution">
    <text evidence="2">The sequence shown here is derived from an EMBL/GenBank/DDBJ whole genome shotgun (WGS) entry which is preliminary data.</text>
</comment>
<dbReference type="Proteomes" id="UP000017048">
    <property type="component" value="Unassembled WGS sequence"/>
</dbReference>
<keyword evidence="3" id="KW-1185">Reference proteome</keyword>
<feature type="transmembrane region" description="Helical" evidence="1">
    <location>
        <begin position="45"/>
        <end position="73"/>
    </location>
</feature>
<dbReference type="GeneID" id="91513984"/>
<accession>U5EAH6</accession>
<evidence type="ECO:0000256" key="1">
    <source>
        <dbReference type="SAM" id="Phobius"/>
    </source>
</evidence>
<feature type="transmembrane region" description="Helical" evidence="1">
    <location>
        <begin position="80"/>
        <end position="99"/>
    </location>
</feature>
<name>U5EAH6_NOCAS</name>
<protein>
    <submittedName>
        <fullName evidence="2">Uncharacterized protein</fullName>
    </submittedName>
</protein>
<keyword evidence="1" id="KW-1133">Transmembrane helix</keyword>
<sequence>MLAALIAVTTFGAALLAFAVAEALLDDRTAGLGESRCRTDAPVPVLVSVLNGLATGLLLACILALLCLLMLLFRHPSARSAVAVPVTTAAVLIATLFMFGAGYETVRPAQAGAHSCGFGQ</sequence>
<dbReference type="STRING" id="1824.SAMN05444423_101739"/>
<evidence type="ECO:0000313" key="3">
    <source>
        <dbReference type="Proteomes" id="UP000017048"/>
    </source>
</evidence>
<proteinExistence type="predicted"/>
<keyword evidence="1" id="KW-0472">Membrane</keyword>
<reference evidence="2 3" key="1">
    <citation type="journal article" date="2014" name="BMC Genomics">
        <title>Genome based analysis of type-I polyketide synthase and nonribosomal peptide synthetase gene clusters in seven strains of five representative Nocardia species.</title>
        <authorList>
            <person name="Komaki H."/>
            <person name="Ichikawa N."/>
            <person name="Hosoyama A."/>
            <person name="Takahashi-Nakaguchi A."/>
            <person name="Matsuzawa T."/>
            <person name="Suzuki K."/>
            <person name="Fujita N."/>
            <person name="Gonoi T."/>
        </authorList>
    </citation>
    <scope>NUCLEOTIDE SEQUENCE [LARGE SCALE GENOMIC DNA]</scope>
    <source>
        <strain evidence="2 3">NBRC 15531</strain>
    </source>
</reference>
<evidence type="ECO:0000313" key="2">
    <source>
        <dbReference type="EMBL" id="GAD83441.1"/>
    </source>
</evidence>
<organism evidence="2 3">
    <name type="scientific">Nocardia asteroides NBRC 15531</name>
    <dbReference type="NCBI Taxonomy" id="1110697"/>
    <lineage>
        <taxon>Bacteria</taxon>
        <taxon>Bacillati</taxon>
        <taxon>Actinomycetota</taxon>
        <taxon>Actinomycetes</taxon>
        <taxon>Mycobacteriales</taxon>
        <taxon>Nocardiaceae</taxon>
        <taxon>Nocardia</taxon>
    </lineage>
</organism>
<dbReference type="AlphaFoldDB" id="U5EAH6"/>
<dbReference type="RefSeq" id="WP_019049723.1">
    <property type="nucleotide sequence ID" value="NZ_BAFO02000020.1"/>
</dbReference>
<keyword evidence="1" id="KW-0812">Transmembrane</keyword>
<gene>
    <name evidence="2" type="ORF">NCAST_20_00060</name>
</gene>